<dbReference type="Gene3D" id="1.10.287.110">
    <property type="entry name" value="DnaJ domain"/>
    <property type="match status" value="1"/>
</dbReference>
<feature type="region of interest" description="Disordered" evidence="1">
    <location>
        <begin position="90"/>
        <end position="143"/>
    </location>
</feature>
<dbReference type="InterPro" id="IPR001623">
    <property type="entry name" value="DnaJ_domain"/>
</dbReference>
<gene>
    <name evidence="3" type="ORF">EAE98_008536</name>
</gene>
<dbReference type="SMART" id="SM00271">
    <property type="entry name" value="DnaJ"/>
    <property type="match status" value="1"/>
</dbReference>
<protein>
    <recommendedName>
        <fullName evidence="2">J domain-containing protein</fullName>
    </recommendedName>
</protein>
<dbReference type="Proteomes" id="UP000783213">
    <property type="component" value="Unassembled WGS sequence"/>
</dbReference>
<dbReference type="PROSITE" id="PS50076">
    <property type="entry name" value="DNAJ_2"/>
    <property type="match status" value="1"/>
</dbReference>
<reference evidence="3 4" key="1">
    <citation type="journal article" date="2020" name="Genome Biol. Evol.">
        <title>Comparative genomics of Sclerotiniaceae.</title>
        <authorList>
            <person name="Valero Jimenez C.A."/>
            <person name="Steentjes M."/>
            <person name="Scholten O.E."/>
            <person name="Van Kan J.A.L."/>
        </authorList>
    </citation>
    <scope>NUCLEOTIDE SEQUENCE [LARGE SCALE GENOMIC DNA]</scope>
    <source>
        <strain evidence="3 4">B1</strain>
    </source>
</reference>
<dbReference type="PANTHER" id="PTHR43096">
    <property type="entry name" value="DNAJ HOMOLOG 1, MITOCHONDRIAL-RELATED"/>
    <property type="match status" value="1"/>
</dbReference>
<dbReference type="InterPro" id="IPR036869">
    <property type="entry name" value="J_dom_sf"/>
</dbReference>
<dbReference type="EMBL" id="RCSX01000022">
    <property type="protein sequence ID" value="KAF7921689.1"/>
    <property type="molecule type" value="Genomic_DNA"/>
</dbReference>
<keyword evidence="4" id="KW-1185">Reference proteome</keyword>
<evidence type="ECO:0000313" key="4">
    <source>
        <dbReference type="Proteomes" id="UP000783213"/>
    </source>
</evidence>
<dbReference type="GeneID" id="62235309"/>
<dbReference type="RefSeq" id="XP_038807618.1">
    <property type="nucleotide sequence ID" value="XM_038956159.1"/>
</dbReference>
<dbReference type="CDD" id="cd06257">
    <property type="entry name" value="DnaJ"/>
    <property type="match status" value="1"/>
</dbReference>
<sequence>MKPRKFTVIELETDYYAILGLATNASFDEIKAARNAKAIENHPDMYSADMSSAIDAHHKMMLINEAFEILGSVEDRQKYDKFRAYNGEFTPNSFKSHDNSKQHTSQQNTTRDEHKGRTGSFGAESGTNEDWKHPPPPPTDGLGTDRYDYLGRQNTNMSEEDAMQARATGFAAFKAKVLAQKALGEEEKILDEGGRWAYHVGEI</sequence>
<accession>A0ABQ7IEH8</accession>
<comment type="caution">
    <text evidence="3">The sequence shown here is derived from an EMBL/GenBank/DDBJ whole genome shotgun (WGS) entry which is preliminary data.</text>
</comment>
<dbReference type="SUPFAM" id="SSF46565">
    <property type="entry name" value="Chaperone J-domain"/>
    <property type="match status" value="1"/>
</dbReference>
<evidence type="ECO:0000259" key="2">
    <source>
        <dbReference type="PROSITE" id="PS50076"/>
    </source>
</evidence>
<feature type="domain" description="J" evidence="2">
    <location>
        <begin position="14"/>
        <end position="83"/>
    </location>
</feature>
<organism evidence="3 4">
    <name type="scientific">Botrytis deweyae</name>
    <dbReference type="NCBI Taxonomy" id="2478750"/>
    <lineage>
        <taxon>Eukaryota</taxon>
        <taxon>Fungi</taxon>
        <taxon>Dikarya</taxon>
        <taxon>Ascomycota</taxon>
        <taxon>Pezizomycotina</taxon>
        <taxon>Leotiomycetes</taxon>
        <taxon>Helotiales</taxon>
        <taxon>Sclerotiniaceae</taxon>
        <taxon>Botrytis</taxon>
    </lineage>
</organism>
<dbReference type="Pfam" id="PF00226">
    <property type="entry name" value="DnaJ"/>
    <property type="match status" value="1"/>
</dbReference>
<name>A0ABQ7IEH8_9HELO</name>
<evidence type="ECO:0000256" key="1">
    <source>
        <dbReference type="SAM" id="MobiDB-lite"/>
    </source>
</evidence>
<dbReference type="PANTHER" id="PTHR43096:SF10">
    <property type="entry name" value="CHAPERONE PROTEIN DNAJ A6, CHLOROPLASTIC"/>
    <property type="match status" value="1"/>
</dbReference>
<dbReference type="PRINTS" id="PR00625">
    <property type="entry name" value="JDOMAIN"/>
</dbReference>
<proteinExistence type="predicted"/>
<evidence type="ECO:0000313" key="3">
    <source>
        <dbReference type="EMBL" id="KAF7921689.1"/>
    </source>
</evidence>